<proteinExistence type="predicted"/>
<dbReference type="RefSeq" id="WP_106255908.1">
    <property type="nucleotide sequence ID" value="NZ_CAWNSW010000048.1"/>
</dbReference>
<evidence type="ECO:0000313" key="1">
    <source>
        <dbReference type="EMBL" id="PSB30514.1"/>
    </source>
</evidence>
<accession>A0A2T1ECS5</accession>
<reference evidence="2" key="1">
    <citation type="submission" date="2018-02" db="EMBL/GenBank/DDBJ databases">
        <authorList>
            <person name="Moore K."/>
            <person name="Momper L."/>
        </authorList>
    </citation>
    <scope>NUCLEOTIDE SEQUENCE [LARGE SCALE GENOMIC DNA]</scope>
    <source>
        <strain evidence="2">ULC18</strain>
    </source>
</reference>
<comment type="caution">
    <text evidence="1">The sequence shown here is derived from an EMBL/GenBank/DDBJ whole genome shotgun (WGS) entry which is preliminary data.</text>
</comment>
<dbReference type="Proteomes" id="UP000239576">
    <property type="component" value="Unassembled WGS sequence"/>
</dbReference>
<evidence type="ECO:0000313" key="2">
    <source>
        <dbReference type="Proteomes" id="UP000239576"/>
    </source>
</evidence>
<keyword evidence="2" id="KW-1185">Reference proteome</keyword>
<gene>
    <name evidence="1" type="ORF">C7B82_08685</name>
</gene>
<name>A0A2T1ECS5_9CYAN</name>
<reference evidence="1 2" key="2">
    <citation type="submission" date="2018-03" db="EMBL/GenBank/DDBJ databases">
        <title>The ancient ancestry and fast evolution of plastids.</title>
        <authorList>
            <person name="Moore K.R."/>
            <person name="Magnabosco C."/>
            <person name="Momper L."/>
            <person name="Gold D.A."/>
            <person name="Bosak T."/>
            <person name="Fournier G.P."/>
        </authorList>
    </citation>
    <scope>NUCLEOTIDE SEQUENCE [LARGE SCALE GENOMIC DNA]</scope>
    <source>
        <strain evidence="1 2">ULC18</strain>
    </source>
</reference>
<protein>
    <submittedName>
        <fullName evidence="1">Uncharacterized protein</fullName>
    </submittedName>
</protein>
<dbReference type="AlphaFoldDB" id="A0A2T1ECS5"/>
<dbReference type="OrthoDB" id="8421690at2"/>
<organism evidence="1 2">
    <name type="scientific">Stenomitos frigidus ULC18</name>
    <dbReference type="NCBI Taxonomy" id="2107698"/>
    <lineage>
        <taxon>Bacteria</taxon>
        <taxon>Bacillati</taxon>
        <taxon>Cyanobacteriota</taxon>
        <taxon>Cyanophyceae</taxon>
        <taxon>Leptolyngbyales</taxon>
        <taxon>Leptolyngbyaceae</taxon>
        <taxon>Stenomitos</taxon>
    </lineage>
</organism>
<sequence>MEATNLVFATAGLQPQPDYDEDLWDVRHWGIAAQPAAGDCHLSFTTIPQPWLRQATKQFIGYTLPR</sequence>
<dbReference type="EMBL" id="PVWK01000051">
    <property type="protein sequence ID" value="PSB30514.1"/>
    <property type="molecule type" value="Genomic_DNA"/>
</dbReference>